<feature type="repeat" description="WD" evidence="7">
    <location>
        <begin position="261"/>
        <end position="310"/>
    </location>
</feature>
<reference evidence="9" key="2">
    <citation type="submission" date="2023-06" db="EMBL/GenBank/DDBJ databases">
        <authorList>
            <consortium name="Lawrence Berkeley National Laboratory"/>
            <person name="Mondo S.J."/>
            <person name="Hensen N."/>
            <person name="Bonometti L."/>
            <person name="Westerberg I."/>
            <person name="Brannstrom I.O."/>
            <person name="Guillou S."/>
            <person name="Cros-Aarteil S."/>
            <person name="Calhoun S."/>
            <person name="Haridas S."/>
            <person name="Kuo A."/>
            <person name="Pangilinan J."/>
            <person name="Riley R."/>
            <person name="Labutti K."/>
            <person name="Andreopoulos B."/>
            <person name="Lipzen A."/>
            <person name="Chen C."/>
            <person name="Yanf M."/>
            <person name="Daum C."/>
            <person name="Ng V."/>
            <person name="Clum A."/>
            <person name="Steindorff A."/>
            <person name="Ohm R."/>
            <person name="Martin F."/>
            <person name="Silar P."/>
            <person name="Natvig D."/>
            <person name="Lalanne C."/>
            <person name="Gautier V."/>
            <person name="Ament-Velasquez S.L."/>
            <person name="Kruys A."/>
            <person name="Hutchinson M.I."/>
            <person name="Powell A.J."/>
            <person name="Barry K."/>
            <person name="Miller A.N."/>
            <person name="Grigoriev I.V."/>
            <person name="Debuchy R."/>
            <person name="Gladieux P."/>
            <person name="Thoren M.H."/>
            <person name="Johannesson H."/>
        </authorList>
    </citation>
    <scope>NUCLEOTIDE SEQUENCE</scope>
    <source>
        <strain evidence="9">CBS 626.80</strain>
    </source>
</reference>
<dbReference type="EMBL" id="MU859210">
    <property type="protein sequence ID" value="KAK3949539.1"/>
    <property type="molecule type" value="Genomic_DNA"/>
</dbReference>
<keyword evidence="4" id="KW-0819">tRNA processing</keyword>
<dbReference type="GO" id="GO:0030488">
    <property type="term" value="P:tRNA methylation"/>
    <property type="evidence" value="ECO:0007669"/>
    <property type="project" value="TreeGrafter"/>
</dbReference>
<protein>
    <recommendedName>
        <fullName evidence="11">WD40 repeat-like protein</fullName>
    </recommendedName>
</protein>
<dbReference type="InterPro" id="IPR015943">
    <property type="entry name" value="WD40/YVTN_repeat-like_dom_sf"/>
</dbReference>
<organism evidence="9 10">
    <name type="scientific">Pseudoneurospora amorphoporcata</name>
    <dbReference type="NCBI Taxonomy" id="241081"/>
    <lineage>
        <taxon>Eukaryota</taxon>
        <taxon>Fungi</taxon>
        <taxon>Dikarya</taxon>
        <taxon>Ascomycota</taxon>
        <taxon>Pezizomycotina</taxon>
        <taxon>Sordariomycetes</taxon>
        <taxon>Sordariomycetidae</taxon>
        <taxon>Sordariales</taxon>
        <taxon>Sordariaceae</taxon>
        <taxon>Pseudoneurospora</taxon>
    </lineage>
</organism>
<comment type="caution">
    <text evidence="9">The sequence shown here is derived from an EMBL/GenBank/DDBJ whole genome shotgun (WGS) entry which is preliminary data.</text>
</comment>
<gene>
    <name evidence="9" type="ORF">QBC32DRAFT_378422</name>
</gene>
<dbReference type="Pfam" id="PF00400">
    <property type="entry name" value="WD40"/>
    <property type="match status" value="1"/>
</dbReference>
<dbReference type="SMART" id="SM00320">
    <property type="entry name" value="WD40"/>
    <property type="match status" value="8"/>
</dbReference>
<comment type="subcellular location">
    <subcellularLocation>
        <location evidence="1">Cytoplasm</location>
    </subcellularLocation>
</comment>
<accession>A0AAN6NPA9</accession>
<reference evidence="9" key="1">
    <citation type="journal article" date="2023" name="Mol. Phylogenet. Evol.">
        <title>Genome-scale phylogeny and comparative genomics of the fungal order Sordariales.</title>
        <authorList>
            <person name="Hensen N."/>
            <person name="Bonometti L."/>
            <person name="Westerberg I."/>
            <person name="Brannstrom I.O."/>
            <person name="Guillou S."/>
            <person name="Cros-Aarteil S."/>
            <person name="Calhoun S."/>
            <person name="Haridas S."/>
            <person name="Kuo A."/>
            <person name="Mondo S."/>
            <person name="Pangilinan J."/>
            <person name="Riley R."/>
            <person name="LaButti K."/>
            <person name="Andreopoulos B."/>
            <person name="Lipzen A."/>
            <person name="Chen C."/>
            <person name="Yan M."/>
            <person name="Daum C."/>
            <person name="Ng V."/>
            <person name="Clum A."/>
            <person name="Steindorff A."/>
            <person name="Ohm R.A."/>
            <person name="Martin F."/>
            <person name="Silar P."/>
            <person name="Natvig D.O."/>
            <person name="Lalanne C."/>
            <person name="Gautier V."/>
            <person name="Ament-Velasquez S.L."/>
            <person name="Kruys A."/>
            <person name="Hutchinson M.I."/>
            <person name="Powell A.J."/>
            <person name="Barry K."/>
            <person name="Miller A.N."/>
            <person name="Grigoriev I.V."/>
            <person name="Debuchy R."/>
            <person name="Gladieux P."/>
            <person name="Hiltunen Thoren M."/>
            <person name="Johannesson H."/>
        </authorList>
    </citation>
    <scope>NUCLEOTIDE SEQUENCE</scope>
    <source>
        <strain evidence="9">CBS 626.80</strain>
    </source>
</reference>
<dbReference type="PROSITE" id="PS50294">
    <property type="entry name" value="WD_REPEATS_REGION"/>
    <property type="match status" value="1"/>
</dbReference>
<comment type="similarity">
    <text evidence="6">Belongs to the WD repeat WDR6 family.</text>
</comment>
<evidence type="ECO:0000256" key="6">
    <source>
        <dbReference type="ARBA" id="ARBA00038255"/>
    </source>
</evidence>
<sequence length="1287" mass="139639">MQGNGGLRIDLTKLPTKLRHNFVLNPITALAFYHHSPDDSRVFVLAAEDTYLKIYDVATSRLIAQLKVFYSQPIHGLYVSQLPPSPTSRTAGEDENADEPRVLIWGANSVAVIPQSTIAKLLEGGGTPVDVVGKEVKEFKAADWIYDGILFPSSTTKGGVVQGGALVTAHNEVIPLSIRRDGQIQMTFGQPTSPSRPILYSANLCLLDDDDDDENTTTILVAGGTVFGEIVVWKYFFSAEEEESQKKKKMKKKEFEVLYVFTGHEGSIFGVSISPEISLSGGEKIRLLASCSDDRTVRVWDITDSPNKKKKLKVTTTTGTGTLTNGGSGEDGGGHSRVKTGLEEARETGFGDTTNNSEVKLENQNDKARCLAVAMGHVSRIWQVRFTGRTQHGDGSAVEIHSFGEDATRQRWDLTLDQNKWKEALERGYSGGEQDVAGSFGTLKNCGIVSCHNGKNMWSTAVSGGDGLPTLIATGGADGKITMAGDQAVVKKGAETYGDIDVTLTVEDVMRVAEGVEEATTPVEGQKKSTTKNGFQRYAFLSENTLLATTSSGRLLHGTVGQSLTWKNVHLSETVLADLKSYYVVKSPVPGTAILGSSSGKVYLFREDGHEIKELHTFPGKISDILLIEGSQETLHKDQPGGAWTVIITVLGLDHALLMSFNPSTSSVTIDPRKIYLSSDDVSPFIATAAAFCGSKLILGSRVGAVALYKSTDDDAYTLDYSRKDTRTKDAITCIVPLPGSSTSFLTGCRDGRYRIYTITFIPKGGTETLEVCDLVTSTEDSKTVFHLQHEISPPLGMIEGARFTKTSTGIIDLIIHGFRGKNFIVWSESTRQELTTVECGGGHRAFDVVFPSSSSSSSGSGSGSCSGSPPGPLRFVFTKASAMRFYSQSSPPLRTLKEGGHGRELRAVAASVSFSTKEVGRYIATAAEDTTIRLWQYRDALSDARETERGFKPLAILEKHSAGIQAMKWFGESHLLSSAGNEEFYIWRITKLQSEYEALAVVCESQYPDRSADGDLRIVDFDVQDWGDWHAGQQPDAMLISLALSNSTLKTYLYWIGEQRWVLLAEGRYTGACLTQIRHLRLRVPAGDAPGDRGIHVLTASTDGHLAVWGVAVSKKPFTDDGVSSDYGCLALFKVHQSSIKGLDVSKARYNSKMMDESWFVVTGGDDNAVIFTSLRLVHVGHSYKALSSRSRVKGAHAAGVTGICMVREERGGDGEEAVVDVVSISNDQRVKLWRAVWKEGSEEPAKVTLLDNQYSSVADAGDVEVIKEGRVMVGGVGMEVWDFGG</sequence>
<proteinExistence type="inferred from homology"/>
<evidence type="ECO:0000256" key="1">
    <source>
        <dbReference type="ARBA" id="ARBA00004496"/>
    </source>
</evidence>
<evidence type="ECO:0000256" key="2">
    <source>
        <dbReference type="ARBA" id="ARBA00022490"/>
    </source>
</evidence>
<dbReference type="PROSITE" id="PS50082">
    <property type="entry name" value="WD_REPEATS_2"/>
    <property type="match status" value="1"/>
</dbReference>
<evidence type="ECO:0000256" key="4">
    <source>
        <dbReference type="ARBA" id="ARBA00022694"/>
    </source>
</evidence>
<dbReference type="SUPFAM" id="SSF50978">
    <property type="entry name" value="WD40 repeat-like"/>
    <property type="match status" value="2"/>
</dbReference>
<name>A0AAN6NPA9_9PEZI</name>
<keyword evidence="5" id="KW-0677">Repeat</keyword>
<dbReference type="SUPFAM" id="SSF50998">
    <property type="entry name" value="Quinoprotein alcohol dehydrogenase-like"/>
    <property type="match status" value="1"/>
</dbReference>
<evidence type="ECO:0000313" key="9">
    <source>
        <dbReference type="EMBL" id="KAK3949539.1"/>
    </source>
</evidence>
<dbReference type="PANTHER" id="PTHR14344">
    <property type="entry name" value="WD REPEAT PROTEIN"/>
    <property type="match status" value="1"/>
</dbReference>
<feature type="compositionally biased region" description="Low complexity" evidence="8">
    <location>
        <begin position="314"/>
        <end position="323"/>
    </location>
</feature>
<feature type="region of interest" description="Disordered" evidence="8">
    <location>
        <begin position="312"/>
        <end position="337"/>
    </location>
</feature>
<dbReference type="PANTHER" id="PTHR14344:SF3">
    <property type="entry name" value="WD REPEAT-CONTAINING PROTEIN 6"/>
    <property type="match status" value="1"/>
</dbReference>
<dbReference type="InterPro" id="IPR011047">
    <property type="entry name" value="Quinoprotein_ADH-like_sf"/>
</dbReference>
<dbReference type="Gene3D" id="2.130.10.10">
    <property type="entry name" value="YVTN repeat-like/Quinoprotein amine dehydrogenase"/>
    <property type="match status" value="3"/>
</dbReference>
<keyword evidence="10" id="KW-1185">Reference proteome</keyword>
<dbReference type="InterPro" id="IPR019775">
    <property type="entry name" value="WD40_repeat_CS"/>
</dbReference>
<evidence type="ECO:0000256" key="8">
    <source>
        <dbReference type="SAM" id="MobiDB-lite"/>
    </source>
</evidence>
<evidence type="ECO:0000256" key="3">
    <source>
        <dbReference type="ARBA" id="ARBA00022574"/>
    </source>
</evidence>
<evidence type="ECO:0000256" key="5">
    <source>
        <dbReference type="ARBA" id="ARBA00022737"/>
    </source>
</evidence>
<dbReference type="InterPro" id="IPR036322">
    <property type="entry name" value="WD40_repeat_dom_sf"/>
</dbReference>
<dbReference type="PROSITE" id="PS00678">
    <property type="entry name" value="WD_REPEATS_1"/>
    <property type="match status" value="1"/>
</dbReference>
<keyword evidence="2" id="KW-0963">Cytoplasm</keyword>
<dbReference type="InterPro" id="IPR001680">
    <property type="entry name" value="WD40_rpt"/>
</dbReference>
<evidence type="ECO:0000256" key="7">
    <source>
        <dbReference type="PROSITE-ProRule" id="PRU00221"/>
    </source>
</evidence>
<dbReference type="InterPro" id="IPR051973">
    <property type="entry name" value="tRNA_Anticodon_Mtase-Reg"/>
</dbReference>
<evidence type="ECO:0000313" key="10">
    <source>
        <dbReference type="Proteomes" id="UP001303222"/>
    </source>
</evidence>
<keyword evidence="3 7" id="KW-0853">WD repeat</keyword>
<dbReference type="GO" id="GO:0005737">
    <property type="term" value="C:cytoplasm"/>
    <property type="evidence" value="ECO:0007669"/>
    <property type="project" value="UniProtKB-SubCell"/>
</dbReference>
<evidence type="ECO:0008006" key="11">
    <source>
        <dbReference type="Google" id="ProtNLM"/>
    </source>
</evidence>
<dbReference type="Proteomes" id="UP001303222">
    <property type="component" value="Unassembled WGS sequence"/>
</dbReference>